<dbReference type="PANTHER" id="PTHR36004:SF1">
    <property type="entry name" value="AT-RICH INTERACTIVE DOMAIN PROTEIN"/>
    <property type="match status" value="1"/>
</dbReference>
<sequence length="67" mass="8232">MFYKWQFHIRIIFISYFNSLYNEGTTDFKMTHVYQELIQSKELLEEPDEFKYDVFKSNPTEQAPILE</sequence>
<protein>
    <submittedName>
        <fullName evidence="1">Uncharacterized protein</fullName>
    </submittedName>
</protein>
<dbReference type="PANTHER" id="PTHR36004">
    <property type="entry name" value="AT-RICH INTERACTIVE DOMAIN PROTEIN"/>
    <property type="match status" value="1"/>
</dbReference>
<reference evidence="1" key="2">
    <citation type="submission" date="2022-03" db="EMBL/GenBank/DDBJ databases">
        <title>Draft title - Genomic analysis of global carrot germplasm unveils the trajectory of domestication and the origin of high carotenoid orange carrot.</title>
        <authorList>
            <person name="Iorizzo M."/>
            <person name="Ellison S."/>
            <person name="Senalik D."/>
            <person name="Macko-Podgorni A."/>
            <person name="Grzebelus D."/>
            <person name="Bostan H."/>
            <person name="Rolling W."/>
            <person name="Curaba J."/>
            <person name="Simon P."/>
        </authorList>
    </citation>
    <scope>NUCLEOTIDE SEQUENCE</scope>
    <source>
        <tissue evidence="1">Leaf</tissue>
    </source>
</reference>
<accession>A0AAF1AWV9</accession>
<keyword evidence="2" id="KW-1185">Reference proteome</keyword>
<reference evidence="1" key="1">
    <citation type="journal article" date="2016" name="Nat. Genet.">
        <title>A high-quality carrot genome assembly provides new insights into carotenoid accumulation and asterid genome evolution.</title>
        <authorList>
            <person name="Iorizzo M."/>
            <person name="Ellison S."/>
            <person name="Senalik D."/>
            <person name="Zeng P."/>
            <person name="Satapoomin P."/>
            <person name="Huang J."/>
            <person name="Bowman M."/>
            <person name="Iovene M."/>
            <person name="Sanseverino W."/>
            <person name="Cavagnaro P."/>
            <person name="Yildiz M."/>
            <person name="Macko-Podgorni A."/>
            <person name="Moranska E."/>
            <person name="Grzebelus E."/>
            <person name="Grzebelus D."/>
            <person name="Ashrafi H."/>
            <person name="Zheng Z."/>
            <person name="Cheng S."/>
            <person name="Spooner D."/>
            <person name="Van Deynze A."/>
            <person name="Simon P."/>
        </authorList>
    </citation>
    <scope>NUCLEOTIDE SEQUENCE</scope>
    <source>
        <tissue evidence="1">Leaf</tissue>
    </source>
</reference>
<name>A0AAF1AWV9_DAUCS</name>
<dbReference type="EMBL" id="CP093346">
    <property type="protein sequence ID" value="WOG96002.1"/>
    <property type="molecule type" value="Genomic_DNA"/>
</dbReference>
<evidence type="ECO:0000313" key="1">
    <source>
        <dbReference type="EMBL" id="WOG96002.1"/>
    </source>
</evidence>
<proteinExistence type="predicted"/>
<organism evidence="1 2">
    <name type="scientific">Daucus carota subsp. sativus</name>
    <name type="common">Carrot</name>
    <dbReference type="NCBI Taxonomy" id="79200"/>
    <lineage>
        <taxon>Eukaryota</taxon>
        <taxon>Viridiplantae</taxon>
        <taxon>Streptophyta</taxon>
        <taxon>Embryophyta</taxon>
        <taxon>Tracheophyta</taxon>
        <taxon>Spermatophyta</taxon>
        <taxon>Magnoliopsida</taxon>
        <taxon>eudicotyledons</taxon>
        <taxon>Gunneridae</taxon>
        <taxon>Pentapetalae</taxon>
        <taxon>asterids</taxon>
        <taxon>campanulids</taxon>
        <taxon>Apiales</taxon>
        <taxon>Apiaceae</taxon>
        <taxon>Apioideae</taxon>
        <taxon>Scandiceae</taxon>
        <taxon>Daucinae</taxon>
        <taxon>Daucus</taxon>
        <taxon>Daucus sect. Daucus</taxon>
    </lineage>
</organism>
<evidence type="ECO:0000313" key="2">
    <source>
        <dbReference type="Proteomes" id="UP000077755"/>
    </source>
</evidence>
<gene>
    <name evidence="1" type="ORF">DCAR_0415332</name>
</gene>
<dbReference type="AlphaFoldDB" id="A0AAF1AWV9"/>
<dbReference type="Proteomes" id="UP000077755">
    <property type="component" value="Chromosome 4"/>
</dbReference>